<sequence>MKRWAAGAVLMASVASLLVATPAHADAVRDQQYWLQEYGIEAAWTVTKGAGVTIAIIDTGVDGTVTELVGAVTGGTDFSGKGAPNGQRPVGDDNPAHGTLVASLAAGRGTGADSGVLGAAPAANILAISIGFTGGPISSDDQIAQAVRYAVDQGADVINLSLTRETLDWPLSWDSAFLYAMQNDVVVVAAAGNRGSGTTSVGAPATMPGVLTVAGVDVNGVASFNASTQGITISVSAPSEDLVGVAPGGSHVLWNGTSGATPIVAGIVALVRAAHPELDAANVINRIVKTAHDTGAPGTDAIYGYGLIDAEDAVKARIPLVDKNPMGSLAEWITIYRRAASTPVPLPTSSETSTPAPVPNAAPDAAGPASPFGTLLPTVSMLRNVGVPLAIYAIFLTILAAWGLAVWRRFRSTRETE</sequence>
<dbReference type="InterPro" id="IPR000209">
    <property type="entry name" value="Peptidase_S8/S53_dom"/>
</dbReference>
<keyword evidence="7" id="KW-0472">Membrane</keyword>
<comment type="similarity">
    <text evidence="1 5">Belongs to the peptidase S8 family.</text>
</comment>
<dbReference type="AlphaFoldDB" id="A0A8H2PTH3"/>
<accession>A0A8H2PTH3</accession>
<evidence type="ECO:0000256" key="2">
    <source>
        <dbReference type="ARBA" id="ARBA00022670"/>
    </source>
</evidence>
<feature type="region of interest" description="Disordered" evidence="6">
    <location>
        <begin position="344"/>
        <end position="365"/>
    </location>
</feature>
<dbReference type="InterPro" id="IPR022398">
    <property type="entry name" value="Peptidase_S8_His-AS"/>
</dbReference>
<dbReference type="PRINTS" id="PR00723">
    <property type="entry name" value="SUBTILISIN"/>
</dbReference>
<keyword evidence="7" id="KW-0812">Transmembrane</keyword>
<feature type="active site" description="Charge relay system" evidence="5">
    <location>
        <position position="58"/>
    </location>
</feature>
<dbReference type="PROSITE" id="PS00137">
    <property type="entry name" value="SUBTILASE_HIS"/>
    <property type="match status" value="1"/>
</dbReference>
<proteinExistence type="inferred from homology"/>
<feature type="domain" description="Peptidase S8/S53" evidence="9">
    <location>
        <begin position="49"/>
        <end position="306"/>
    </location>
</feature>
<evidence type="ECO:0000313" key="11">
    <source>
        <dbReference type="Proteomes" id="UP000316560"/>
    </source>
</evidence>
<reference evidence="10 11" key="1">
    <citation type="submission" date="2019-06" db="EMBL/GenBank/DDBJ databases">
        <title>Sequencing the genomes of 1000 actinobacteria strains.</title>
        <authorList>
            <person name="Klenk H.-P."/>
        </authorList>
    </citation>
    <scope>NUCLEOTIDE SEQUENCE [LARGE SCALE GENOMIC DNA]</scope>
    <source>
        <strain evidence="10 11">DSM 21947</strain>
    </source>
</reference>
<dbReference type="SUPFAM" id="SSF52743">
    <property type="entry name" value="Subtilisin-like"/>
    <property type="match status" value="1"/>
</dbReference>
<evidence type="ECO:0000256" key="4">
    <source>
        <dbReference type="ARBA" id="ARBA00022825"/>
    </source>
</evidence>
<dbReference type="PANTHER" id="PTHR43806:SF11">
    <property type="entry name" value="CEREVISIN-RELATED"/>
    <property type="match status" value="1"/>
</dbReference>
<evidence type="ECO:0000256" key="7">
    <source>
        <dbReference type="SAM" id="Phobius"/>
    </source>
</evidence>
<keyword evidence="2 5" id="KW-0645">Protease</keyword>
<feature type="transmembrane region" description="Helical" evidence="7">
    <location>
        <begin position="389"/>
        <end position="407"/>
    </location>
</feature>
<feature type="signal peptide" evidence="8">
    <location>
        <begin position="1"/>
        <end position="25"/>
    </location>
</feature>
<feature type="chain" id="PRO_5034308354" evidence="8">
    <location>
        <begin position="26"/>
        <end position="417"/>
    </location>
</feature>
<evidence type="ECO:0000256" key="1">
    <source>
        <dbReference type="ARBA" id="ARBA00011073"/>
    </source>
</evidence>
<dbReference type="InterPro" id="IPR015500">
    <property type="entry name" value="Peptidase_S8_subtilisin-rel"/>
</dbReference>
<dbReference type="InterPro" id="IPR036852">
    <property type="entry name" value="Peptidase_S8/S53_dom_sf"/>
</dbReference>
<name>A0A8H2PTH3_9MICO</name>
<dbReference type="GO" id="GO:0004252">
    <property type="term" value="F:serine-type endopeptidase activity"/>
    <property type="evidence" value="ECO:0007669"/>
    <property type="project" value="UniProtKB-UniRule"/>
</dbReference>
<dbReference type="Gene3D" id="3.40.50.200">
    <property type="entry name" value="Peptidase S8/S53 domain"/>
    <property type="match status" value="1"/>
</dbReference>
<dbReference type="Pfam" id="PF00082">
    <property type="entry name" value="Peptidase_S8"/>
    <property type="match status" value="1"/>
</dbReference>
<evidence type="ECO:0000259" key="9">
    <source>
        <dbReference type="Pfam" id="PF00082"/>
    </source>
</evidence>
<dbReference type="OrthoDB" id="9798386at2"/>
<gene>
    <name evidence="10" type="ORF">FB472_0822</name>
</gene>
<evidence type="ECO:0000313" key="10">
    <source>
        <dbReference type="EMBL" id="TQO19281.1"/>
    </source>
</evidence>
<keyword evidence="3 5" id="KW-0378">Hydrolase</keyword>
<evidence type="ECO:0000256" key="6">
    <source>
        <dbReference type="SAM" id="MobiDB-lite"/>
    </source>
</evidence>
<comment type="caution">
    <text evidence="10">The sequence shown here is derived from an EMBL/GenBank/DDBJ whole genome shotgun (WGS) entry which is preliminary data.</text>
</comment>
<dbReference type="InterPro" id="IPR023828">
    <property type="entry name" value="Peptidase_S8_Ser-AS"/>
</dbReference>
<keyword evidence="7" id="KW-1133">Transmembrane helix</keyword>
<evidence type="ECO:0000256" key="8">
    <source>
        <dbReference type="SAM" id="SignalP"/>
    </source>
</evidence>
<feature type="active site" description="Charge relay system" evidence="5">
    <location>
        <position position="97"/>
    </location>
</feature>
<dbReference type="PROSITE" id="PS51892">
    <property type="entry name" value="SUBTILASE"/>
    <property type="match status" value="1"/>
</dbReference>
<organism evidence="10 11">
    <name type="scientific">Rhodoglobus vestalii</name>
    <dbReference type="NCBI Taxonomy" id="193384"/>
    <lineage>
        <taxon>Bacteria</taxon>
        <taxon>Bacillati</taxon>
        <taxon>Actinomycetota</taxon>
        <taxon>Actinomycetes</taxon>
        <taxon>Micrococcales</taxon>
        <taxon>Microbacteriaceae</taxon>
        <taxon>Rhodoglobus</taxon>
    </lineage>
</organism>
<dbReference type="InterPro" id="IPR050131">
    <property type="entry name" value="Peptidase_S8_subtilisin-like"/>
</dbReference>
<evidence type="ECO:0000256" key="5">
    <source>
        <dbReference type="PROSITE-ProRule" id="PRU01240"/>
    </source>
</evidence>
<protein>
    <submittedName>
        <fullName evidence="10">Subtilase family protein</fullName>
    </submittedName>
</protein>
<dbReference type="EMBL" id="VFRA01000001">
    <property type="protein sequence ID" value="TQO19281.1"/>
    <property type="molecule type" value="Genomic_DNA"/>
</dbReference>
<dbReference type="GO" id="GO:0006508">
    <property type="term" value="P:proteolysis"/>
    <property type="evidence" value="ECO:0007669"/>
    <property type="project" value="UniProtKB-KW"/>
</dbReference>
<keyword evidence="4 5" id="KW-0720">Serine protease</keyword>
<dbReference type="PANTHER" id="PTHR43806">
    <property type="entry name" value="PEPTIDASE S8"/>
    <property type="match status" value="1"/>
</dbReference>
<keyword evidence="11" id="KW-1185">Reference proteome</keyword>
<dbReference type="PROSITE" id="PS00138">
    <property type="entry name" value="SUBTILASE_SER"/>
    <property type="match status" value="1"/>
</dbReference>
<feature type="active site" description="Charge relay system" evidence="5">
    <location>
        <position position="258"/>
    </location>
</feature>
<evidence type="ECO:0000256" key="3">
    <source>
        <dbReference type="ARBA" id="ARBA00022801"/>
    </source>
</evidence>
<dbReference type="RefSeq" id="WP_141989748.1">
    <property type="nucleotide sequence ID" value="NZ_VFRA01000001.1"/>
</dbReference>
<dbReference type="Proteomes" id="UP000316560">
    <property type="component" value="Unassembled WGS sequence"/>
</dbReference>
<keyword evidence="8" id="KW-0732">Signal</keyword>